<accession>A0A2Y9TBE8</accession>
<dbReference type="GeneID" id="112066468"/>
<feature type="region of interest" description="Disordered" evidence="1">
    <location>
        <begin position="182"/>
        <end position="213"/>
    </location>
</feature>
<organism evidence="2 3">
    <name type="scientific">Physeter macrocephalus</name>
    <name type="common">Sperm whale</name>
    <name type="synonym">Physeter catodon</name>
    <dbReference type="NCBI Taxonomy" id="9755"/>
    <lineage>
        <taxon>Eukaryota</taxon>
        <taxon>Metazoa</taxon>
        <taxon>Chordata</taxon>
        <taxon>Craniata</taxon>
        <taxon>Vertebrata</taxon>
        <taxon>Euteleostomi</taxon>
        <taxon>Mammalia</taxon>
        <taxon>Eutheria</taxon>
        <taxon>Laurasiatheria</taxon>
        <taxon>Artiodactyla</taxon>
        <taxon>Whippomorpha</taxon>
        <taxon>Cetacea</taxon>
        <taxon>Odontoceti</taxon>
        <taxon>Physeteridae</taxon>
        <taxon>Physeter</taxon>
    </lineage>
</organism>
<feature type="compositionally biased region" description="Pro residues" evidence="1">
    <location>
        <begin position="82"/>
        <end position="100"/>
    </location>
</feature>
<feature type="region of interest" description="Disordered" evidence="1">
    <location>
        <begin position="42"/>
        <end position="100"/>
    </location>
</feature>
<dbReference type="KEGG" id="pcad:112066468"/>
<sequence length="325" mass="33716">MPPSNPASGVGQPRRKPVRANRRSRAGRLAAPWVLVSSLEAGTPRARAGEPGAQLCTARGSPAPQPARAPAPSRLPRALSPRPEPARPGPPLSRPAPILPPKPLTRVFLPTFLNLFCQLFAPEAFCSSSRKALGDGTGGHPAHSEDAPPWEAEVGRSWRAGVTLACGLSWYRCPLTRRRGHQISGNNGARGARRAPEHARRPAARPFTGQGGRVGLQHSLARANLLTRLYVAATLPTLARLRGAFPTPAALSSAPPGLTRSVQGSPAAPAPGHYPAAPGASRAFGVASSCRYLPSAPHASAADPQDPGRAASLLPGGPSEHAEVG</sequence>
<feature type="region of interest" description="Disordered" evidence="1">
    <location>
        <begin position="250"/>
        <end position="274"/>
    </location>
</feature>
<dbReference type="Proteomes" id="UP000248484">
    <property type="component" value="Chromosome 11"/>
</dbReference>
<evidence type="ECO:0000256" key="1">
    <source>
        <dbReference type="SAM" id="MobiDB-lite"/>
    </source>
</evidence>
<gene>
    <name evidence="3" type="primary">LOC112066468</name>
</gene>
<reference evidence="3" key="1">
    <citation type="submission" date="2025-08" db="UniProtKB">
        <authorList>
            <consortium name="RefSeq"/>
        </authorList>
    </citation>
    <scope>IDENTIFICATION</scope>
    <source>
        <tissue evidence="3">Muscle</tissue>
    </source>
</reference>
<keyword evidence="2" id="KW-1185">Reference proteome</keyword>
<feature type="compositionally biased region" description="Low complexity" evidence="1">
    <location>
        <begin position="70"/>
        <end position="81"/>
    </location>
</feature>
<dbReference type="InParanoid" id="A0A2Y9TBE8"/>
<dbReference type="AlphaFoldDB" id="A0A2Y9TBE8"/>
<name>A0A2Y9TBE8_PHYMC</name>
<evidence type="ECO:0000313" key="2">
    <source>
        <dbReference type="Proteomes" id="UP000248484"/>
    </source>
</evidence>
<evidence type="ECO:0000313" key="3">
    <source>
        <dbReference type="RefSeq" id="XP_023985354.1"/>
    </source>
</evidence>
<dbReference type="RefSeq" id="XP_023985354.1">
    <property type="nucleotide sequence ID" value="XM_024129586.1"/>
</dbReference>
<proteinExistence type="predicted"/>
<protein>
    <submittedName>
        <fullName evidence="3">Alanine and proline-rich secreted protein Apa-like</fullName>
    </submittedName>
</protein>
<feature type="region of interest" description="Disordered" evidence="1">
    <location>
        <begin position="1"/>
        <end position="26"/>
    </location>
</feature>
<feature type="compositionally biased region" description="Basic residues" evidence="1">
    <location>
        <begin position="13"/>
        <end position="26"/>
    </location>
</feature>
<feature type="region of interest" description="Disordered" evidence="1">
    <location>
        <begin position="295"/>
        <end position="325"/>
    </location>
</feature>